<proteinExistence type="predicted"/>
<accession>A0A7W3IRT2</accession>
<dbReference type="EMBL" id="JACGWT010000002">
    <property type="protein sequence ID" value="MBA8794062.1"/>
    <property type="molecule type" value="Genomic_DNA"/>
</dbReference>
<reference evidence="1 2" key="1">
    <citation type="submission" date="2020-07" db="EMBL/GenBank/DDBJ databases">
        <title>Sequencing the genomes of 1000 actinobacteria strains.</title>
        <authorList>
            <person name="Klenk H.-P."/>
        </authorList>
    </citation>
    <scope>NUCLEOTIDE SEQUENCE [LARGE SCALE GENOMIC DNA]</scope>
    <source>
        <strain evidence="1 2">DSM 100723</strain>
    </source>
</reference>
<evidence type="ECO:0000313" key="1">
    <source>
        <dbReference type="EMBL" id="MBA8794062.1"/>
    </source>
</evidence>
<gene>
    <name evidence="1" type="ORF">FHX74_001667</name>
</gene>
<name>A0A7W3IRT2_9ACTN</name>
<comment type="caution">
    <text evidence="1">The sequence shown here is derived from an EMBL/GenBank/DDBJ whole genome shotgun (WGS) entry which is preliminary data.</text>
</comment>
<protein>
    <submittedName>
        <fullName evidence="1">Uncharacterized protein</fullName>
    </submittedName>
</protein>
<keyword evidence="2" id="KW-1185">Reference proteome</keyword>
<dbReference type="AlphaFoldDB" id="A0A7W3IRT2"/>
<dbReference type="Proteomes" id="UP000523079">
    <property type="component" value="Unassembled WGS sequence"/>
</dbReference>
<evidence type="ECO:0000313" key="2">
    <source>
        <dbReference type="Proteomes" id="UP000523079"/>
    </source>
</evidence>
<sequence length="116" mass="12370">MATRDNLTVAALHGTAWRRATERGSVHAAVAELRAIADGRADLLAQTAGTSVGTWVASPATHIGTELLLAGLCIYAGADLNQLEEHLRVGFERGRRSLGPVYGMDLWRRAHGGQIV</sequence>
<organism evidence="1 2">
    <name type="scientific">Microlunatus kandeliicorticis</name>
    <dbReference type="NCBI Taxonomy" id="1759536"/>
    <lineage>
        <taxon>Bacteria</taxon>
        <taxon>Bacillati</taxon>
        <taxon>Actinomycetota</taxon>
        <taxon>Actinomycetes</taxon>
        <taxon>Propionibacteriales</taxon>
        <taxon>Propionibacteriaceae</taxon>
        <taxon>Microlunatus</taxon>
    </lineage>
</organism>